<evidence type="ECO:0000256" key="1">
    <source>
        <dbReference type="ARBA" id="ARBA00023172"/>
    </source>
</evidence>
<dbReference type="InterPro" id="IPR055008">
    <property type="entry name" value="MrpR_C_cat"/>
</dbReference>
<name>A0A926N9B7_9BACI</name>
<dbReference type="Proteomes" id="UP000626844">
    <property type="component" value="Unassembled WGS sequence"/>
</dbReference>
<sequence>MAKIYNEDIKNKFLETFPETTSDIYKYLFYRSYDTEDILGRDLYTFTSDEIKDVLINANHTTLNAVRLSHQVISTYLQWAAENGLSETNINLAKTIKTDELRNFIDKSRKLYLSEEEIIDIEDHLVNYQDKALIRLIFEGVNGFQHSEILNLVPENFNEDTNELKLKDDKYGKRTIKVSDRCINIVKKAANETEYHMKNGEAQGRRSTVKLAENYHVIKTKVTRVENFKRADRHLVYRALTSISEFFKLPYLSPKNIEKSGMLKMAHDINPSGDLTNEELTKIADHFNVRTVKINGREIYNYSLLREFINKENIDSLYNQ</sequence>
<dbReference type="Gene3D" id="1.10.443.10">
    <property type="entry name" value="Intergrase catalytic core"/>
    <property type="match status" value="1"/>
</dbReference>
<evidence type="ECO:0000259" key="3">
    <source>
        <dbReference type="Pfam" id="PF22823"/>
    </source>
</evidence>
<comment type="caution">
    <text evidence="4">The sequence shown here is derived from an EMBL/GenBank/DDBJ whole genome shotgun (WGS) entry which is preliminary data.</text>
</comment>
<dbReference type="GO" id="GO:0006310">
    <property type="term" value="P:DNA recombination"/>
    <property type="evidence" value="ECO:0007669"/>
    <property type="project" value="UniProtKB-KW"/>
</dbReference>
<gene>
    <name evidence="4" type="ORF">IC621_02675</name>
</gene>
<dbReference type="EMBL" id="JACXAI010000002">
    <property type="protein sequence ID" value="MBD1379124.1"/>
    <property type="molecule type" value="Genomic_DNA"/>
</dbReference>
<proteinExistence type="predicted"/>
<evidence type="ECO:0008006" key="6">
    <source>
        <dbReference type="Google" id="ProtNLM"/>
    </source>
</evidence>
<keyword evidence="5" id="KW-1185">Reference proteome</keyword>
<dbReference type="InterPro" id="IPR013762">
    <property type="entry name" value="Integrase-like_cat_sf"/>
</dbReference>
<dbReference type="Pfam" id="PF22823">
    <property type="entry name" value="MrpR_C_cat"/>
    <property type="match status" value="1"/>
</dbReference>
<feature type="domain" description="MrpR C-terminal catalytic" evidence="3">
    <location>
        <begin position="112"/>
        <end position="319"/>
    </location>
</feature>
<reference evidence="4" key="1">
    <citation type="submission" date="2020-09" db="EMBL/GenBank/DDBJ databases">
        <title>A novel bacterium of genus Bacillus, isolated from South China Sea.</title>
        <authorList>
            <person name="Huang H."/>
            <person name="Mo K."/>
            <person name="Hu Y."/>
        </authorList>
    </citation>
    <scope>NUCLEOTIDE SEQUENCE</scope>
    <source>
        <strain evidence="4">IB182487</strain>
    </source>
</reference>
<dbReference type="GO" id="GO:0015074">
    <property type="term" value="P:DNA integration"/>
    <property type="evidence" value="ECO:0007669"/>
    <property type="project" value="InterPro"/>
</dbReference>
<dbReference type="GO" id="GO:0003677">
    <property type="term" value="F:DNA binding"/>
    <property type="evidence" value="ECO:0007669"/>
    <property type="project" value="InterPro"/>
</dbReference>
<protein>
    <recommendedName>
        <fullName evidence="6">Integrase</fullName>
    </recommendedName>
</protein>
<dbReference type="InterPro" id="IPR011010">
    <property type="entry name" value="DNA_brk_join_enz"/>
</dbReference>
<evidence type="ECO:0000313" key="4">
    <source>
        <dbReference type="EMBL" id="MBD1379124.1"/>
    </source>
</evidence>
<organism evidence="4 5">
    <name type="scientific">Metabacillus arenae</name>
    <dbReference type="NCBI Taxonomy" id="2771434"/>
    <lineage>
        <taxon>Bacteria</taxon>
        <taxon>Bacillati</taxon>
        <taxon>Bacillota</taxon>
        <taxon>Bacilli</taxon>
        <taxon>Bacillales</taxon>
        <taxon>Bacillaceae</taxon>
        <taxon>Metabacillus</taxon>
    </lineage>
</organism>
<evidence type="ECO:0000313" key="5">
    <source>
        <dbReference type="Proteomes" id="UP000626844"/>
    </source>
</evidence>
<dbReference type="InterPro" id="IPR055009">
    <property type="entry name" value="MrpR_N_CB"/>
</dbReference>
<dbReference type="RefSeq" id="WP_191155454.1">
    <property type="nucleotide sequence ID" value="NZ_JACXAI010000002.1"/>
</dbReference>
<evidence type="ECO:0000259" key="2">
    <source>
        <dbReference type="Pfam" id="PF22822"/>
    </source>
</evidence>
<accession>A0A926N9B7</accession>
<dbReference type="AlphaFoldDB" id="A0A926N9B7"/>
<dbReference type="Pfam" id="PF22822">
    <property type="entry name" value="MrpR_N_CB"/>
    <property type="match status" value="1"/>
</dbReference>
<keyword evidence="1" id="KW-0233">DNA recombination</keyword>
<feature type="domain" description="MrpR N-terminal core-binding" evidence="2">
    <location>
        <begin position="4"/>
        <end position="81"/>
    </location>
</feature>
<dbReference type="SUPFAM" id="SSF56349">
    <property type="entry name" value="DNA breaking-rejoining enzymes"/>
    <property type="match status" value="1"/>
</dbReference>